<dbReference type="Gene3D" id="1.20.1250.20">
    <property type="entry name" value="MFS general substrate transporter like domains"/>
    <property type="match status" value="1"/>
</dbReference>
<dbReference type="EMBL" id="KB446556">
    <property type="protein sequence ID" value="EME85393.1"/>
    <property type="molecule type" value="Genomic_DNA"/>
</dbReference>
<feature type="transmembrane region" description="Helical" evidence="5">
    <location>
        <begin position="15"/>
        <end position="36"/>
    </location>
</feature>
<keyword evidence="2 5" id="KW-0812">Transmembrane</keyword>
<evidence type="ECO:0000256" key="2">
    <source>
        <dbReference type="ARBA" id="ARBA00022692"/>
    </source>
</evidence>
<evidence type="ECO:0000256" key="3">
    <source>
        <dbReference type="ARBA" id="ARBA00022989"/>
    </source>
</evidence>
<dbReference type="GeneID" id="19339499"/>
<dbReference type="InterPro" id="IPR005828">
    <property type="entry name" value="MFS_sugar_transport-like"/>
</dbReference>
<evidence type="ECO:0000256" key="5">
    <source>
        <dbReference type="SAM" id="Phobius"/>
    </source>
</evidence>
<proteinExistence type="predicted"/>
<evidence type="ECO:0000256" key="4">
    <source>
        <dbReference type="ARBA" id="ARBA00023136"/>
    </source>
</evidence>
<dbReference type="RefSeq" id="XP_007922484.1">
    <property type="nucleotide sequence ID" value="XM_007924293.1"/>
</dbReference>
<keyword evidence="7" id="KW-1185">Reference proteome</keyword>
<dbReference type="HOGENOM" id="CLU_2067052_0_0_1"/>
<dbReference type="Proteomes" id="UP000016932">
    <property type="component" value="Unassembled WGS sequence"/>
</dbReference>
<feature type="non-terminal residue" evidence="6">
    <location>
        <position position="1"/>
    </location>
</feature>
<keyword evidence="3 5" id="KW-1133">Transmembrane helix</keyword>
<evidence type="ECO:0000256" key="1">
    <source>
        <dbReference type="ARBA" id="ARBA00004370"/>
    </source>
</evidence>
<dbReference type="GO" id="GO:0016020">
    <property type="term" value="C:membrane"/>
    <property type="evidence" value="ECO:0007669"/>
    <property type="project" value="UniProtKB-SubCell"/>
</dbReference>
<dbReference type="GO" id="GO:0022857">
    <property type="term" value="F:transmembrane transporter activity"/>
    <property type="evidence" value="ECO:0007669"/>
    <property type="project" value="InterPro"/>
</dbReference>
<sequence>TSLKWFLMPHFGRHALFLFGVCTVTAIDFTIGGLGVPHGRPPLTWTVASLLVINGFICYTRMIPIIFVLVAEVPSTLLRSKTIPIGRIVYNVFNVAANILTLYQINKSAWGWGAKSGFL</sequence>
<dbReference type="InterPro" id="IPR036259">
    <property type="entry name" value="MFS_trans_sf"/>
</dbReference>
<evidence type="ECO:0008006" key="8">
    <source>
        <dbReference type="Google" id="ProtNLM"/>
    </source>
</evidence>
<organism evidence="6 7">
    <name type="scientific">Pseudocercospora fijiensis (strain CIRAD86)</name>
    <name type="common">Black leaf streak disease fungus</name>
    <name type="synonym">Mycosphaerella fijiensis</name>
    <dbReference type="NCBI Taxonomy" id="383855"/>
    <lineage>
        <taxon>Eukaryota</taxon>
        <taxon>Fungi</taxon>
        <taxon>Dikarya</taxon>
        <taxon>Ascomycota</taxon>
        <taxon>Pezizomycotina</taxon>
        <taxon>Dothideomycetes</taxon>
        <taxon>Dothideomycetidae</taxon>
        <taxon>Mycosphaerellales</taxon>
        <taxon>Mycosphaerellaceae</taxon>
        <taxon>Pseudocercospora</taxon>
    </lineage>
</organism>
<reference evidence="6 7" key="1">
    <citation type="journal article" date="2012" name="PLoS Pathog.">
        <title>Diverse lifestyles and strategies of plant pathogenesis encoded in the genomes of eighteen Dothideomycetes fungi.</title>
        <authorList>
            <person name="Ohm R.A."/>
            <person name="Feau N."/>
            <person name="Henrissat B."/>
            <person name="Schoch C.L."/>
            <person name="Horwitz B.A."/>
            <person name="Barry K.W."/>
            <person name="Condon B.J."/>
            <person name="Copeland A.C."/>
            <person name="Dhillon B."/>
            <person name="Glaser F."/>
            <person name="Hesse C.N."/>
            <person name="Kosti I."/>
            <person name="LaButti K."/>
            <person name="Lindquist E.A."/>
            <person name="Lucas S."/>
            <person name="Salamov A.A."/>
            <person name="Bradshaw R.E."/>
            <person name="Ciuffetti L."/>
            <person name="Hamelin R.C."/>
            <person name="Kema G.H.J."/>
            <person name="Lawrence C."/>
            <person name="Scott J.A."/>
            <person name="Spatafora J.W."/>
            <person name="Turgeon B.G."/>
            <person name="de Wit P.J.G.M."/>
            <person name="Zhong S."/>
            <person name="Goodwin S.B."/>
            <person name="Grigoriev I.V."/>
        </authorList>
    </citation>
    <scope>NUCLEOTIDE SEQUENCE [LARGE SCALE GENOMIC DNA]</scope>
    <source>
        <strain evidence="6 7">CIRAD86</strain>
    </source>
</reference>
<dbReference type="eggNOG" id="KOG0254">
    <property type="taxonomic scope" value="Eukaryota"/>
</dbReference>
<dbReference type="OrthoDB" id="3924743at2759"/>
<comment type="subcellular location">
    <subcellularLocation>
        <location evidence="1">Membrane</location>
    </subcellularLocation>
</comment>
<evidence type="ECO:0000313" key="6">
    <source>
        <dbReference type="EMBL" id="EME85393.1"/>
    </source>
</evidence>
<name>M3B7U3_PSEFD</name>
<protein>
    <recommendedName>
        <fullName evidence="8">Major facilitator superfamily (MFS) profile domain-containing protein</fullName>
    </recommendedName>
</protein>
<evidence type="ECO:0000313" key="7">
    <source>
        <dbReference type="Proteomes" id="UP000016932"/>
    </source>
</evidence>
<dbReference type="Pfam" id="PF00083">
    <property type="entry name" value="Sugar_tr"/>
    <property type="match status" value="1"/>
</dbReference>
<keyword evidence="4 5" id="KW-0472">Membrane</keyword>
<accession>M3B7U3</accession>
<dbReference type="KEGG" id="pfj:MYCFIDRAFT_42842"/>
<dbReference type="VEuPathDB" id="FungiDB:MYCFIDRAFT_42842"/>
<feature type="transmembrane region" description="Helical" evidence="5">
    <location>
        <begin position="48"/>
        <end position="71"/>
    </location>
</feature>
<gene>
    <name evidence="6" type="ORF">MYCFIDRAFT_42842</name>
</gene>
<dbReference type="AlphaFoldDB" id="M3B7U3"/>